<dbReference type="InterPro" id="IPR004158">
    <property type="entry name" value="DUF247_pln"/>
</dbReference>
<reference evidence="2" key="1">
    <citation type="journal article" date="2018" name="Gigascience">
        <title>Genome assembly of the Pink Ipe (Handroanthus impetiginosus, Bignoniaceae), a highly valued, ecologically keystone Neotropical timber forest tree.</title>
        <authorList>
            <person name="Silva-Junior O.B."/>
            <person name="Grattapaglia D."/>
            <person name="Novaes E."/>
            <person name="Collevatti R.G."/>
        </authorList>
    </citation>
    <scope>NUCLEOTIDE SEQUENCE [LARGE SCALE GENOMIC DNA]</scope>
    <source>
        <strain evidence="2">cv. UFG-1</strain>
    </source>
</reference>
<dbReference type="Proteomes" id="UP000231279">
    <property type="component" value="Unassembled WGS sequence"/>
</dbReference>
<dbReference type="STRING" id="429701.A0A2G9FWW8"/>
<dbReference type="AlphaFoldDB" id="A0A2G9FWW8"/>
<dbReference type="EMBL" id="NKXS01009868">
    <property type="protein sequence ID" value="PIM97384.1"/>
    <property type="molecule type" value="Genomic_DNA"/>
</dbReference>
<comment type="caution">
    <text evidence="1">The sequence shown here is derived from an EMBL/GenBank/DDBJ whole genome shotgun (WGS) entry which is preliminary data.</text>
</comment>
<keyword evidence="2" id="KW-1185">Reference proteome</keyword>
<proteinExistence type="predicted"/>
<organism evidence="1 2">
    <name type="scientific">Handroanthus impetiginosus</name>
    <dbReference type="NCBI Taxonomy" id="429701"/>
    <lineage>
        <taxon>Eukaryota</taxon>
        <taxon>Viridiplantae</taxon>
        <taxon>Streptophyta</taxon>
        <taxon>Embryophyta</taxon>
        <taxon>Tracheophyta</taxon>
        <taxon>Spermatophyta</taxon>
        <taxon>Magnoliopsida</taxon>
        <taxon>eudicotyledons</taxon>
        <taxon>Gunneridae</taxon>
        <taxon>Pentapetalae</taxon>
        <taxon>asterids</taxon>
        <taxon>lamiids</taxon>
        <taxon>Lamiales</taxon>
        <taxon>Bignoniaceae</taxon>
        <taxon>Crescentiina</taxon>
        <taxon>Tabebuia alliance</taxon>
        <taxon>Handroanthus</taxon>
    </lineage>
</organism>
<evidence type="ECO:0000313" key="2">
    <source>
        <dbReference type="Proteomes" id="UP000231279"/>
    </source>
</evidence>
<dbReference type="Pfam" id="PF03140">
    <property type="entry name" value="DUF247"/>
    <property type="match status" value="1"/>
</dbReference>
<gene>
    <name evidence="1" type="ORF">CDL12_30146</name>
</gene>
<name>A0A2G9FWW8_9LAMI</name>
<protein>
    <submittedName>
        <fullName evidence="1">Uncharacterized protein</fullName>
    </submittedName>
</protein>
<accession>A0A2G9FWW8</accession>
<sequence length="171" mass="20145">MDRPGLDLDDWADWIMSIYVDLEKMESITRDEQPQPSLTPQYWEPRLLKLGPYHANDEDSHCKQMKRRVFLYSLKKYGKPMEAYVAALHGMAQNLKNAYEELDPLYFQTDRDFLILMIVDGCVLVETLRELRELSREGPYNWDHPLWDVDGSSRTDLVENYKHDMMLLGGV</sequence>
<dbReference type="OrthoDB" id="1846188at2759"/>
<evidence type="ECO:0000313" key="1">
    <source>
        <dbReference type="EMBL" id="PIM97384.1"/>
    </source>
</evidence>